<dbReference type="RefSeq" id="WP_147892932.1">
    <property type="nucleotide sequence ID" value="NZ_BAAANR010000001.1"/>
</dbReference>
<keyword evidence="10" id="KW-1185">Reference proteome</keyword>
<dbReference type="PANTHER" id="PTHR45724:SF13">
    <property type="entry name" value="AQUAPORIN NIP1-1-RELATED"/>
    <property type="match status" value="1"/>
</dbReference>
<evidence type="ECO:0000256" key="1">
    <source>
        <dbReference type="ARBA" id="ARBA00004141"/>
    </source>
</evidence>
<feature type="transmembrane region" description="Helical" evidence="8">
    <location>
        <begin position="182"/>
        <end position="203"/>
    </location>
</feature>
<dbReference type="OrthoDB" id="9807293at2"/>
<dbReference type="InterPro" id="IPR034294">
    <property type="entry name" value="Aquaporin_transptr"/>
</dbReference>
<evidence type="ECO:0000256" key="7">
    <source>
        <dbReference type="SAM" id="MobiDB-lite"/>
    </source>
</evidence>
<dbReference type="EMBL" id="VRSV01000001">
    <property type="protein sequence ID" value="TXK12191.1"/>
    <property type="molecule type" value="Genomic_DNA"/>
</dbReference>
<keyword evidence="3 6" id="KW-0812">Transmembrane</keyword>
<dbReference type="InterPro" id="IPR022357">
    <property type="entry name" value="MIP_CS"/>
</dbReference>
<name>A0A5C8I1W1_9MICO</name>
<feature type="transmembrane region" description="Helical" evidence="8">
    <location>
        <begin position="99"/>
        <end position="118"/>
    </location>
</feature>
<keyword evidence="2 6" id="KW-0813">Transport</keyword>
<evidence type="ECO:0000256" key="8">
    <source>
        <dbReference type="SAM" id="Phobius"/>
    </source>
</evidence>
<evidence type="ECO:0000313" key="9">
    <source>
        <dbReference type="EMBL" id="TXK12191.1"/>
    </source>
</evidence>
<evidence type="ECO:0000256" key="3">
    <source>
        <dbReference type="ARBA" id="ARBA00022692"/>
    </source>
</evidence>
<feature type="transmembrane region" description="Helical" evidence="8">
    <location>
        <begin position="223"/>
        <end position="244"/>
    </location>
</feature>
<keyword evidence="5 8" id="KW-0472">Membrane</keyword>
<dbReference type="Pfam" id="PF00230">
    <property type="entry name" value="MIP"/>
    <property type="match status" value="1"/>
</dbReference>
<dbReference type="InterPro" id="IPR023271">
    <property type="entry name" value="Aquaporin-like"/>
</dbReference>
<feature type="region of interest" description="Disordered" evidence="7">
    <location>
        <begin position="252"/>
        <end position="278"/>
    </location>
</feature>
<evidence type="ECO:0000313" key="10">
    <source>
        <dbReference type="Proteomes" id="UP000321034"/>
    </source>
</evidence>
<keyword evidence="4 8" id="KW-1133">Transmembrane helix</keyword>
<sequence>MHENEPPTPSSTPLRLAAEFTGTFLLVLGVVGAAVFGSSFEGGDGGLDIGFLGVALALGLTVVGGAYAWGPVSGAHFNPAVTLGLAVARRFGWRLVGGYIVAQILGGIAASSLIVAVASGGPDSFLGTALAGGFASTGWGDLSPGGFSLGSAFLIEVVTTGVFVGVILGVTGSRGDRATGPLAIGLTLTLMALIAIPVSNGSFNPARSLATAIYGGPVAIGQVWMSVVAPTLGAVLAGAVALVVSRPPSRVADHSATGGADPSRAVPRPAGPVSESAA</sequence>
<dbReference type="AlphaFoldDB" id="A0A5C8I1W1"/>
<dbReference type="Gene3D" id="1.20.1080.10">
    <property type="entry name" value="Glycerol uptake facilitator protein"/>
    <property type="match status" value="1"/>
</dbReference>
<dbReference type="GO" id="GO:0015267">
    <property type="term" value="F:channel activity"/>
    <property type="evidence" value="ECO:0007669"/>
    <property type="project" value="InterPro"/>
</dbReference>
<comment type="similarity">
    <text evidence="6">Belongs to the MIP/aquaporin (TC 1.A.8) family.</text>
</comment>
<dbReference type="Proteomes" id="UP000321034">
    <property type="component" value="Unassembled WGS sequence"/>
</dbReference>
<comment type="subcellular location">
    <subcellularLocation>
        <location evidence="1">Membrane</location>
        <topology evidence="1">Multi-pass membrane protein</topology>
    </subcellularLocation>
</comment>
<gene>
    <name evidence="9" type="ORF">FVP77_01490</name>
</gene>
<evidence type="ECO:0000256" key="6">
    <source>
        <dbReference type="RuleBase" id="RU000477"/>
    </source>
</evidence>
<dbReference type="InterPro" id="IPR000425">
    <property type="entry name" value="MIP"/>
</dbReference>
<evidence type="ECO:0000256" key="5">
    <source>
        <dbReference type="ARBA" id="ARBA00023136"/>
    </source>
</evidence>
<reference evidence="9 10" key="1">
    <citation type="submission" date="2019-08" db="EMBL/GenBank/DDBJ databases">
        <authorList>
            <person name="Dong K."/>
        </authorList>
    </citation>
    <scope>NUCLEOTIDE SEQUENCE [LARGE SCALE GENOMIC DNA]</scope>
    <source>
        <strain evidence="9 10">JCM14558</strain>
    </source>
</reference>
<comment type="caution">
    <text evidence="9">The sequence shown here is derived from an EMBL/GenBank/DDBJ whole genome shotgun (WGS) entry which is preliminary data.</text>
</comment>
<dbReference type="PROSITE" id="PS00221">
    <property type="entry name" value="MIP"/>
    <property type="match status" value="1"/>
</dbReference>
<accession>A0A5C8I1W1</accession>
<evidence type="ECO:0000256" key="2">
    <source>
        <dbReference type="ARBA" id="ARBA00022448"/>
    </source>
</evidence>
<protein>
    <submittedName>
        <fullName evidence="9">Aquaporin Z</fullName>
    </submittedName>
</protein>
<evidence type="ECO:0000256" key="4">
    <source>
        <dbReference type="ARBA" id="ARBA00022989"/>
    </source>
</evidence>
<dbReference type="PANTHER" id="PTHR45724">
    <property type="entry name" value="AQUAPORIN NIP2-1"/>
    <property type="match status" value="1"/>
</dbReference>
<dbReference type="SUPFAM" id="SSF81338">
    <property type="entry name" value="Aquaporin-like"/>
    <property type="match status" value="1"/>
</dbReference>
<dbReference type="PRINTS" id="PR00783">
    <property type="entry name" value="MINTRINSICP"/>
</dbReference>
<feature type="transmembrane region" description="Helical" evidence="8">
    <location>
        <begin position="20"/>
        <end position="37"/>
    </location>
</feature>
<feature type="transmembrane region" description="Helical" evidence="8">
    <location>
        <begin position="49"/>
        <end position="69"/>
    </location>
</feature>
<dbReference type="GO" id="GO:0016020">
    <property type="term" value="C:membrane"/>
    <property type="evidence" value="ECO:0007669"/>
    <property type="project" value="UniProtKB-SubCell"/>
</dbReference>
<organism evidence="9 10">
    <name type="scientific">Microbacterium hatanonis</name>
    <dbReference type="NCBI Taxonomy" id="404366"/>
    <lineage>
        <taxon>Bacteria</taxon>
        <taxon>Bacillati</taxon>
        <taxon>Actinomycetota</taxon>
        <taxon>Actinomycetes</taxon>
        <taxon>Micrococcales</taxon>
        <taxon>Microbacteriaceae</taxon>
        <taxon>Microbacterium</taxon>
    </lineage>
</organism>
<proteinExistence type="inferred from homology"/>
<feature type="transmembrane region" description="Helical" evidence="8">
    <location>
        <begin position="147"/>
        <end position="170"/>
    </location>
</feature>